<dbReference type="InterPro" id="IPR014998">
    <property type="entry name" value="DUF1848"/>
</dbReference>
<dbReference type="Proteomes" id="UP000594042">
    <property type="component" value="Chromosome"/>
</dbReference>
<protein>
    <recommendedName>
        <fullName evidence="3">DUF1848 domain-containing protein</fullName>
    </recommendedName>
</protein>
<gene>
    <name evidence="1" type="ORF">Cop2CBH44_24530</name>
</gene>
<organism evidence="1 2">
    <name type="scientific">Coprobacter secundus subsp. similis</name>
    <dbReference type="NCBI Taxonomy" id="2751153"/>
    <lineage>
        <taxon>Bacteria</taxon>
        <taxon>Pseudomonadati</taxon>
        <taxon>Bacteroidota</taxon>
        <taxon>Bacteroidia</taxon>
        <taxon>Bacteroidales</taxon>
        <taxon>Barnesiellaceae</taxon>
        <taxon>Coprobacter</taxon>
    </lineage>
</organism>
<keyword evidence="2" id="KW-1185">Reference proteome</keyword>
<dbReference type="RefSeq" id="WP_021930861.1">
    <property type="nucleotide sequence ID" value="NZ_AP023322.1"/>
</dbReference>
<sequence length="311" mass="36220">MIISASRRTDIPAFYSRWFFNRLREGYVLVPNPYNPRMVSRVSLKPAWIDCIVFWSKNPAPMIGELDQLGDYKYYFQFTLNPYGQEIERKLPSLTERLKIFKTLSDKIGKERVIWRYDPIFINEEYSISFHKDAFARIAFELKDYTDRCTLEFIDCYSHIRPAMAKFNIHSLEKEVIEDVVSAFQEIASEFAIKLNTCATKINLGYLGVSEDACISQSLIEQITGYSISARKDKNQRLFCNCIESLDIGMYDSCLNGCVYCYANKKCYDKIRRNGEKHNVNSPLLIGSVSDEDIIKDRNVRSFRIEQSSLF</sequence>
<reference evidence="2" key="1">
    <citation type="submission" date="2020-07" db="EMBL/GenBank/DDBJ databases">
        <title>Complete genome sequencing of Coprobacter sp. strain 2CBH44.</title>
        <authorList>
            <person name="Sakamoto M."/>
            <person name="Murakami T."/>
            <person name="Mori H."/>
        </authorList>
    </citation>
    <scope>NUCLEOTIDE SEQUENCE [LARGE SCALE GENOMIC DNA]</scope>
    <source>
        <strain evidence="2">2CBH44</strain>
    </source>
</reference>
<dbReference type="Pfam" id="PF08902">
    <property type="entry name" value="DUF1848"/>
    <property type="match status" value="1"/>
</dbReference>
<evidence type="ECO:0000313" key="2">
    <source>
        <dbReference type="Proteomes" id="UP000594042"/>
    </source>
</evidence>
<evidence type="ECO:0000313" key="1">
    <source>
        <dbReference type="EMBL" id="BCI64100.1"/>
    </source>
</evidence>
<dbReference type="KEGG" id="copr:Cop2CBH44_24530"/>
<name>A0A7G1HWY1_9BACT</name>
<proteinExistence type="predicted"/>
<accession>A0A7G1HWY1</accession>
<dbReference type="EMBL" id="AP023322">
    <property type="protein sequence ID" value="BCI64100.1"/>
    <property type="molecule type" value="Genomic_DNA"/>
</dbReference>
<evidence type="ECO:0008006" key="3">
    <source>
        <dbReference type="Google" id="ProtNLM"/>
    </source>
</evidence>
<dbReference type="AlphaFoldDB" id="A0A7G1HWY1"/>